<keyword evidence="2 5" id="KW-0812">Transmembrane</keyword>
<dbReference type="GO" id="GO:0005886">
    <property type="term" value="C:plasma membrane"/>
    <property type="evidence" value="ECO:0007669"/>
    <property type="project" value="TreeGrafter"/>
</dbReference>
<sequence length="406" mass="43074">MKQNPLEERTQLTPKQRLSAMMGAAFLMATSAIGPGFLTQTAVFTEQLLASFAFVIITSIVLDIGAQMNIWRIIAVSKMRGQEIANAVLPGLGYVVAFFIVLGGLAFNIGNVAGGGLGVNALLGLDPKLGAVITGVVCIAIFSLKEANVAMDKIVRYLGALMILLTTYVMFVSKPPYAEAALRAFVPLEVDVLTIITIVGGTVGGYITFAGGHRLLDAGVYGKENLRYVTNTAISGIVVASVMRFILFLAVLGVVSAGFTLNADNPTASVFQIAAGEVGFRIFGLVLWAAGITSVIGAAYTSVTFLTTFHSGIKKYQNFWVIGFIVFSTITFALIGRPVTLLILAGAFNGLILPLTLGCILLAAHKVNIIGDYKHPVWMTAFGAIVVVFTAILGIRTLIQMLPQLF</sequence>
<dbReference type="GO" id="GO:0034755">
    <property type="term" value="P:iron ion transmembrane transport"/>
    <property type="evidence" value="ECO:0007669"/>
    <property type="project" value="TreeGrafter"/>
</dbReference>
<feature type="transmembrane region" description="Helical" evidence="5">
    <location>
        <begin position="279"/>
        <end position="306"/>
    </location>
</feature>
<keyword evidence="7" id="KW-1185">Reference proteome</keyword>
<feature type="transmembrane region" description="Helical" evidence="5">
    <location>
        <begin position="192"/>
        <end position="212"/>
    </location>
</feature>
<dbReference type="InterPro" id="IPR001046">
    <property type="entry name" value="NRAMP_fam"/>
</dbReference>
<organism evidence="6 7">
    <name type="scientific">Evansella caseinilytica</name>
    <dbReference type="NCBI Taxonomy" id="1503961"/>
    <lineage>
        <taxon>Bacteria</taxon>
        <taxon>Bacillati</taxon>
        <taxon>Bacillota</taxon>
        <taxon>Bacilli</taxon>
        <taxon>Bacillales</taxon>
        <taxon>Bacillaceae</taxon>
        <taxon>Evansella</taxon>
    </lineage>
</organism>
<feature type="transmembrane region" description="Helical" evidence="5">
    <location>
        <begin position="21"/>
        <end position="42"/>
    </location>
</feature>
<dbReference type="Pfam" id="PF01566">
    <property type="entry name" value="Nramp"/>
    <property type="match status" value="1"/>
</dbReference>
<feature type="transmembrane region" description="Helical" evidence="5">
    <location>
        <begin position="376"/>
        <end position="399"/>
    </location>
</feature>
<feature type="transmembrane region" description="Helical" evidence="5">
    <location>
        <begin position="87"/>
        <end position="109"/>
    </location>
</feature>
<dbReference type="GO" id="GO:0005384">
    <property type="term" value="F:manganese ion transmembrane transporter activity"/>
    <property type="evidence" value="ECO:0007669"/>
    <property type="project" value="TreeGrafter"/>
</dbReference>
<proteinExistence type="predicted"/>
<dbReference type="GO" id="GO:0015086">
    <property type="term" value="F:cadmium ion transmembrane transporter activity"/>
    <property type="evidence" value="ECO:0007669"/>
    <property type="project" value="TreeGrafter"/>
</dbReference>
<feature type="transmembrane region" description="Helical" evidence="5">
    <location>
        <begin position="233"/>
        <end position="259"/>
    </location>
</feature>
<evidence type="ECO:0000313" key="7">
    <source>
        <dbReference type="Proteomes" id="UP000198935"/>
    </source>
</evidence>
<gene>
    <name evidence="6" type="ORF">SAMN05421736_105242</name>
</gene>
<dbReference type="AlphaFoldDB" id="A0A1H3PW67"/>
<dbReference type="PANTHER" id="PTHR11706:SF2">
    <property type="entry name" value="TRANSPORTER PROTEIN"/>
    <property type="match status" value="1"/>
</dbReference>
<feature type="transmembrane region" description="Helical" evidence="5">
    <location>
        <begin position="318"/>
        <end position="335"/>
    </location>
</feature>
<keyword evidence="4 5" id="KW-0472">Membrane</keyword>
<accession>A0A1H3PW67</accession>
<dbReference type="Proteomes" id="UP000198935">
    <property type="component" value="Unassembled WGS sequence"/>
</dbReference>
<feature type="transmembrane region" description="Helical" evidence="5">
    <location>
        <begin position="154"/>
        <end position="172"/>
    </location>
</feature>
<dbReference type="EMBL" id="FNPI01000005">
    <property type="protein sequence ID" value="SDZ05367.1"/>
    <property type="molecule type" value="Genomic_DNA"/>
</dbReference>
<feature type="transmembrane region" description="Helical" evidence="5">
    <location>
        <begin position="129"/>
        <end position="147"/>
    </location>
</feature>
<feature type="transmembrane region" description="Helical" evidence="5">
    <location>
        <begin position="48"/>
        <end position="66"/>
    </location>
</feature>
<protein>
    <submittedName>
        <fullName evidence="6">Mn2+ and Fe2+ transporters of the NRAMP family</fullName>
    </submittedName>
</protein>
<dbReference type="PANTHER" id="PTHR11706">
    <property type="entry name" value="SOLUTE CARRIER PROTEIN FAMILY 11 MEMBER"/>
    <property type="match status" value="1"/>
</dbReference>
<dbReference type="STRING" id="1503961.SAMN05421736_105242"/>
<reference evidence="7" key="1">
    <citation type="submission" date="2016-10" db="EMBL/GenBank/DDBJ databases">
        <authorList>
            <person name="Varghese N."/>
            <person name="Submissions S."/>
        </authorList>
    </citation>
    <scope>NUCLEOTIDE SEQUENCE [LARGE SCALE GENOMIC DNA]</scope>
    <source>
        <strain evidence="7">SP</strain>
    </source>
</reference>
<evidence type="ECO:0000256" key="5">
    <source>
        <dbReference type="SAM" id="Phobius"/>
    </source>
</evidence>
<evidence type="ECO:0000313" key="6">
    <source>
        <dbReference type="EMBL" id="SDZ05367.1"/>
    </source>
</evidence>
<name>A0A1H3PW67_9BACI</name>
<evidence type="ECO:0000256" key="2">
    <source>
        <dbReference type="ARBA" id="ARBA00022692"/>
    </source>
</evidence>
<evidence type="ECO:0000256" key="3">
    <source>
        <dbReference type="ARBA" id="ARBA00022989"/>
    </source>
</evidence>
<evidence type="ECO:0000256" key="4">
    <source>
        <dbReference type="ARBA" id="ARBA00023136"/>
    </source>
</evidence>
<evidence type="ECO:0000256" key="1">
    <source>
        <dbReference type="ARBA" id="ARBA00004141"/>
    </source>
</evidence>
<keyword evidence="3 5" id="KW-1133">Transmembrane helix</keyword>
<feature type="transmembrane region" description="Helical" evidence="5">
    <location>
        <begin position="341"/>
        <end position="364"/>
    </location>
</feature>
<dbReference type="OrthoDB" id="141480at2"/>
<comment type="subcellular location">
    <subcellularLocation>
        <location evidence="1">Membrane</location>
        <topology evidence="1">Multi-pass membrane protein</topology>
    </subcellularLocation>
</comment>